<reference evidence="1" key="2">
    <citation type="journal article" date="2015" name="Fish Shellfish Immunol.">
        <title>Early steps in the European eel (Anguilla anguilla)-Vibrio vulnificus interaction in the gills: Role of the RtxA13 toxin.</title>
        <authorList>
            <person name="Callol A."/>
            <person name="Pajuelo D."/>
            <person name="Ebbesson L."/>
            <person name="Teles M."/>
            <person name="MacKenzie S."/>
            <person name="Amaro C."/>
        </authorList>
    </citation>
    <scope>NUCLEOTIDE SEQUENCE</scope>
</reference>
<protein>
    <submittedName>
        <fullName evidence="1">Uncharacterized protein</fullName>
    </submittedName>
</protein>
<dbReference type="EMBL" id="GBXM01083308">
    <property type="protein sequence ID" value="JAH25269.1"/>
    <property type="molecule type" value="Transcribed_RNA"/>
</dbReference>
<name>A0A0E9R854_ANGAN</name>
<evidence type="ECO:0000313" key="1">
    <source>
        <dbReference type="EMBL" id="JAH25269.1"/>
    </source>
</evidence>
<sequence>MPIIDYGAVIHLVS</sequence>
<proteinExistence type="predicted"/>
<reference evidence="1" key="1">
    <citation type="submission" date="2014-11" db="EMBL/GenBank/DDBJ databases">
        <authorList>
            <person name="Amaro Gonzalez C."/>
        </authorList>
    </citation>
    <scope>NUCLEOTIDE SEQUENCE</scope>
</reference>
<organism evidence="1">
    <name type="scientific">Anguilla anguilla</name>
    <name type="common">European freshwater eel</name>
    <name type="synonym">Muraena anguilla</name>
    <dbReference type="NCBI Taxonomy" id="7936"/>
    <lineage>
        <taxon>Eukaryota</taxon>
        <taxon>Metazoa</taxon>
        <taxon>Chordata</taxon>
        <taxon>Craniata</taxon>
        <taxon>Vertebrata</taxon>
        <taxon>Euteleostomi</taxon>
        <taxon>Actinopterygii</taxon>
        <taxon>Neopterygii</taxon>
        <taxon>Teleostei</taxon>
        <taxon>Anguilliformes</taxon>
        <taxon>Anguillidae</taxon>
        <taxon>Anguilla</taxon>
    </lineage>
</organism>
<accession>A0A0E9R854</accession>